<feature type="transmembrane region" description="Helical" evidence="2">
    <location>
        <begin position="89"/>
        <end position="107"/>
    </location>
</feature>
<feature type="transmembrane region" description="Helical" evidence="2">
    <location>
        <begin position="325"/>
        <end position="345"/>
    </location>
</feature>
<accession>A0AAD4DST5</accession>
<dbReference type="Gene3D" id="1.20.1250.20">
    <property type="entry name" value="MFS general substrate transporter like domains"/>
    <property type="match status" value="1"/>
</dbReference>
<feature type="transmembrane region" description="Helical" evidence="2">
    <location>
        <begin position="357"/>
        <end position="380"/>
    </location>
</feature>
<feature type="transmembrane region" description="Helical" evidence="2">
    <location>
        <begin position="152"/>
        <end position="172"/>
    </location>
</feature>
<dbReference type="EMBL" id="JABBWK010000141">
    <property type="protein sequence ID" value="KAG1890528.1"/>
    <property type="molecule type" value="Genomic_DNA"/>
</dbReference>
<feature type="compositionally biased region" description="Basic and acidic residues" evidence="1">
    <location>
        <begin position="1"/>
        <end position="11"/>
    </location>
</feature>
<dbReference type="RefSeq" id="XP_041217794.1">
    <property type="nucleotide sequence ID" value="XM_041377850.1"/>
</dbReference>
<proteinExistence type="predicted"/>
<evidence type="ECO:0000256" key="1">
    <source>
        <dbReference type="SAM" id="MobiDB-lite"/>
    </source>
</evidence>
<name>A0AAD4DST5_9AGAM</name>
<dbReference type="AlphaFoldDB" id="A0AAD4DST5"/>
<feature type="transmembrane region" description="Helical" evidence="2">
    <location>
        <begin position="119"/>
        <end position="140"/>
    </location>
</feature>
<feature type="region of interest" description="Disordered" evidence="1">
    <location>
        <begin position="1"/>
        <end position="21"/>
    </location>
</feature>
<dbReference type="InterPro" id="IPR036259">
    <property type="entry name" value="MFS_trans_sf"/>
</dbReference>
<sequence length="560" mass="60464">MAAESEHRTVHTTEGVVPQENKECSETLEVCHISNNWDLPSSLHEFSEGGLAGWATAFGSFLVQFCAFGYITSFGVYQGIAADEHILKTCRWIGSTTAFLLMTVSLVSGSLHDRGYLKIFLSQGLGLGIASGLVYIPTMAVISHHFRRRRTLVMTFVATGSPLGAIIHPIMLNNLLNGPLGFANGVRVSAGFTSLFLLTACLSMRTRLDPPATPVNYIAVARKCIYDVPFMLLIAGTFLLQTGFYYPLFFFQLDSIKHGISVKFSFYSLVILNGSNCLGRFTSGLIASFTGVLNLTIVASTSCGVLILGMIGLSNLASVVVLGMLYGYFSGLNVAMAPPLVATLTPDLSELGARMGICLFAAVKLVAITIGFGGLIGAPISGALLTSNYTWWIPGLFSGTVSLAAAIMFIVMRYVFLKRQRVLDSPMQDFNNEAKICAPRMGNGHPDFNVMSIEDNSRPFLCRVSRSPLMANADSKRKRKSKSKAGSRFNFVAILVDMAKVQKVCRISFRTTVQSSTVRTAGPLTTDIPTSEVNSHSSSLVPSKTTLERLPIKCGINADG</sequence>
<dbReference type="SUPFAM" id="SSF103473">
    <property type="entry name" value="MFS general substrate transporter"/>
    <property type="match status" value="1"/>
</dbReference>
<feature type="transmembrane region" description="Helical" evidence="2">
    <location>
        <begin position="184"/>
        <end position="203"/>
    </location>
</feature>
<keyword evidence="2" id="KW-0472">Membrane</keyword>
<keyword evidence="2" id="KW-0812">Transmembrane</keyword>
<organism evidence="3 4">
    <name type="scientific">Suillus fuscotomentosus</name>
    <dbReference type="NCBI Taxonomy" id="1912939"/>
    <lineage>
        <taxon>Eukaryota</taxon>
        <taxon>Fungi</taxon>
        <taxon>Dikarya</taxon>
        <taxon>Basidiomycota</taxon>
        <taxon>Agaricomycotina</taxon>
        <taxon>Agaricomycetes</taxon>
        <taxon>Agaricomycetidae</taxon>
        <taxon>Boletales</taxon>
        <taxon>Suillineae</taxon>
        <taxon>Suillaceae</taxon>
        <taxon>Suillus</taxon>
    </lineage>
</organism>
<feature type="transmembrane region" description="Helical" evidence="2">
    <location>
        <begin position="51"/>
        <end position="77"/>
    </location>
</feature>
<feature type="transmembrane region" description="Helical" evidence="2">
    <location>
        <begin position="392"/>
        <end position="416"/>
    </location>
</feature>
<evidence type="ECO:0000256" key="2">
    <source>
        <dbReference type="SAM" id="Phobius"/>
    </source>
</evidence>
<dbReference type="InterPro" id="IPR050327">
    <property type="entry name" value="Proton-linked_MCT"/>
</dbReference>
<protein>
    <submittedName>
        <fullName evidence="3">Major facilitator superfamily domain-containing protein</fullName>
    </submittedName>
</protein>
<feature type="transmembrane region" description="Helical" evidence="2">
    <location>
        <begin position="291"/>
        <end position="313"/>
    </location>
</feature>
<keyword evidence="4" id="KW-1185">Reference proteome</keyword>
<evidence type="ECO:0000313" key="3">
    <source>
        <dbReference type="EMBL" id="KAG1890528.1"/>
    </source>
</evidence>
<keyword evidence="2" id="KW-1133">Transmembrane helix</keyword>
<gene>
    <name evidence="3" type="ORF">F5891DRAFT_987020</name>
</gene>
<dbReference type="PANTHER" id="PTHR11360">
    <property type="entry name" value="MONOCARBOXYLATE TRANSPORTER"/>
    <property type="match status" value="1"/>
</dbReference>
<dbReference type="GeneID" id="64672148"/>
<reference evidence="3" key="1">
    <citation type="journal article" date="2020" name="New Phytol.">
        <title>Comparative genomics reveals dynamic genome evolution in host specialist ectomycorrhizal fungi.</title>
        <authorList>
            <person name="Lofgren L.A."/>
            <person name="Nguyen N.H."/>
            <person name="Vilgalys R."/>
            <person name="Ruytinx J."/>
            <person name="Liao H.L."/>
            <person name="Branco S."/>
            <person name="Kuo A."/>
            <person name="LaButti K."/>
            <person name="Lipzen A."/>
            <person name="Andreopoulos W."/>
            <person name="Pangilinan J."/>
            <person name="Riley R."/>
            <person name="Hundley H."/>
            <person name="Na H."/>
            <person name="Barry K."/>
            <person name="Grigoriev I.V."/>
            <person name="Stajich J.E."/>
            <person name="Kennedy P.G."/>
        </authorList>
    </citation>
    <scope>NUCLEOTIDE SEQUENCE</scope>
    <source>
        <strain evidence="3">FC203</strain>
    </source>
</reference>
<comment type="caution">
    <text evidence="3">The sequence shown here is derived from an EMBL/GenBank/DDBJ whole genome shotgun (WGS) entry which is preliminary data.</text>
</comment>
<evidence type="ECO:0000313" key="4">
    <source>
        <dbReference type="Proteomes" id="UP001195769"/>
    </source>
</evidence>
<feature type="transmembrane region" description="Helical" evidence="2">
    <location>
        <begin position="224"/>
        <end position="248"/>
    </location>
</feature>
<dbReference type="Proteomes" id="UP001195769">
    <property type="component" value="Unassembled WGS sequence"/>
</dbReference>
<dbReference type="PANTHER" id="PTHR11360:SF234">
    <property type="entry name" value="MFS-TYPE TRANSPORTER DBAD-RELATED"/>
    <property type="match status" value="1"/>
</dbReference>
<feature type="transmembrane region" description="Helical" evidence="2">
    <location>
        <begin position="260"/>
        <end position="279"/>
    </location>
</feature>